<gene>
    <name evidence="1" type="ORF">J2W83_003912</name>
</gene>
<sequence length="54" mass="6345">MRVQQRQWIVQAVEFRFTFLLGKEAWRALDVLWFGGSDFNGNSRFLEVPLLGNT</sequence>
<name>A0ACC6K787_9PSED</name>
<dbReference type="EMBL" id="JAVDTH010000026">
    <property type="protein sequence ID" value="MDR6714291.1"/>
    <property type="molecule type" value="Genomic_DNA"/>
</dbReference>
<organism evidence="1 2">
    <name type="scientific">Pseudomonas hunanensis</name>
    <dbReference type="NCBI Taxonomy" id="1247546"/>
    <lineage>
        <taxon>Bacteria</taxon>
        <taxon>Pseudomonadati</taxon>
        <taxon>Pseudomonadota</taxon>
        <taxon>Gammaproteobacteria</taxon>
        <taxon>Pseudomonadales</taxon>
        <taxon>Pseudomonadaceae</taxon>
        <taxon>Pseudomonas</taxon>
    </lineage>
</organism>
<evidence type="ECO:0000313" key="2">
    <source>
        <dbReference type="Proteomes" id="UP001259587"/>
    </source>
</evidence>
<dbReference type="Proteomes" id="UP001259587">
    <property type="component" value="Unassembled WGS sequence"/>
</dbReference>
<comment type="caution">
    <text evidence="1">The sequence shown here is derived from an EMBL/GenBank/DDBJ whole genome shotgun (WGS) entry which is preliminary data.</text>
</comment>
<protein>
    <submittedName>
        <fullName evidence="1">Uncharacterized protein</fullName>
    </submittedName>
</protein>
<proteinExistence type="predicted"/>
<reference evidence="1" key="1">
    <citation type="submission" date="2023-07" db="EMBL/GenBank/DDBJ databases">
        <title>Sorghum-associated microbial communities from plants grown in Nebraska, USA.</title>
        <authorList>
            <person name="Schachtman D."/>
        </authorList>
    </citation>
    <scope>NUCLEOTIDE SEQUENCE</scope>
    <source>
        <strain evidence="1">BE56</strain>
    </source>
</reference>
<evidence type="ECO:0000313" key="1">
    <source>
        <dbReference type="EMBL" id="MDR6714291.1"/>
    </source>
</evidence>
<keyword evidence="2" id="KW-1185">Reference proteome</keyword>
<accession>A0ACC6K787</accession>